<dbReference type="HAMAP" id="MF_00378">
    <property type="entry name" value="Exonuc_7_L"/>
    <property type="match status" value="1"/>
</dbReference>
<evidence type="ECO:0000259" key="7">
    <source>
        <dbReference type="Pfam" id="PF02601"/>
    </source>
</evidence>
<evidence type="ECO:0000256" key="2">
    <source>
        <dbReference type="ARBA" id="ARBA00022722"/>
    </source>
</evidence>
<proteinExistence type="inferred from homology"/>
<feature type="domain" description="OB-fold nucleic acid binding" evidence="8">
    <location>
        <begin position="11"/>
        <end position="102"/>
    </location>
</feature>
<evidence type="ECO:0000256" key="1">
    <source>
        <dbReference type="ARBA" id="ARBA00022490"/>
    </source>
</evidence>
<sequence>METQTNMPEFAVGELAGAIKGVLREAFGRVRVRGEITECKRYPSGHIYLSLKDADAKLESVVWKMSVRNLAVQPENGLEVIATGRIDTYADRSKYQLVIDRLEYAGEGALLAKIEKLRVALKAEGLFDAERKKAIPLLPARVGVVTSEKGAVIQDIRTTIARRFPRPILLWPVQVQGQGSAELIARAIEGMGALPPGLRPDVLIVARGGGSLEDLMAFNEEVVVRAAANCPIPLISAVGHETDTTLIDFASDRRAPTPTAAAEMAVPARIELLADLSQRGGRLHHAMRGWMERARGALLRAERGMPAMPDVVAGLRQRLDDRGERLRQALPGLIGAKRAALTRLHLPHPREGIAARRGMLALLAERLRGGFAAGQARRRAAPMLARFSEGPVLARLRERRTALDGLSARLESVSYQSVLARGFALVRDAKGRAVTHAAEVKPGAALTIAFQDGEAHVHADKPKSEPLQGSLF</sequence>
<dbReference type="PANTHER" id="PTHR30008:SF0">
    <property type="entry name" value="EXODEOXYRIBONUCLEASE 7 LARGE SUBUNIT"/>
    <property type="match status" value="1"/>
</dbReference>
<dbReference type="AlphaFoldDB" id="A0A437M3D3"/>
<comment type="subcellular location">
    <subcellularLocation>
        <location evidence="5 6">Cytoplasm</location>
    </subcellularLocation>
</comment>
<feature type="domain" description="Exonuclease VII large subunit C-terminal" evidence="7">
    <location>
        <begin position="126"/>
        <end position="457"/>
    </location>
</feature>
<keyword evidence="4 5" id="KW-0269">Exonuclease</keyword>
<dbReference type="CDD" id="cd04489">
    <property type="entry name" value="ExoVII_LU_OBF"/>
    <property type="match status" value="1"/>
</dbReference>
<dbReference type="Pfam" id="PF13742">
    <property type="entry name" value="tRNA_anti_2"/>
    <property type="match status" value="1"/>
</dbReference>
<evidence type="ECO:0000259" key="8">
    <source>
        <dbReference type="Pfam" id="PF13742"/>
    </source>
</evidence>
<accession>A0A437M3D3</accession>
<dbReference type="GO" id="GO:0008855">
    <property type="term" value="F:exodeoxyribonuclease VII activity"/>
    <property type="evidence" value="ECO:0007669"/>
    <property type="project" value="UniProtKB-UniRule"/>
</dbReference>
<evidence type="ECO:0000313" key="10">
    <source>
        <dbReference type="Proteomes" id="UP000282957"/>
    </source>
</evidence>
<keyword evidence="1 5" id="KW-0963">Cytoplasm</keyword>
<dbReference type="GO" id="GO:0006308">
    <property type="term" value="P:DNA catabolic process"/>
    <property type="evidence" value="ECO:0007669"/>
    <property type="project" value="UniProtKB-UniRule"/>
</dbReference>
<dbReference type="PANTHER" id="PTHR30008">
    <property type="entry name" value="EXODEOXYRIBONUCLEASE 7 LARGE SUBUNIT"/>
    <property type="match status" value="1"/>
</dbReference>
<gene>
    <name evidence="5" type="primary">xseA</name>
    <name evidence="9" type="ORF">EOD42_20130</name>
</gene>
<dbReference type="EMBL" id="SACL01000008">
    <property type="protein sequence ID" value="RVT92043.1"/>
    <property type="molecule type" value="Genomic_DNA"/>
</dbReference>
<evidence type="ECO:0000256" key="6">
    <source>
        <dbReference type="RuleBase" id="RU004355"/>
    </source>
</evidence>
<comment type="caution">
    <text evidence="9">The sequence shown here is derived from an EMBL/GenBank/DDBJ whole genome shotgun (WGS) entry which is preliminary data.</text>
</comment>
<dbReference type="Proteomes" id="UP000282957">
    <property type="component" value="Unassembled WGS sequence"/>
</dbReference>
<comment type="subunit">
    <text evidence="5">Heterooligomer composed of large and small subunits.</text>
</comment>
<keyword evidence="10" id="KW-1185">Reference proteome</keyword>
<comment type="function">
    <text evidence="5">Bidirectionally degrades single-stranded DNA into large acid-insoluble oligonucleotides, which are then degraded further into small acid-soluble oligonucleotides.</text>
</comment>
<reference evidence="9 10" key="1">
    <citation type="submission" date="2019-01" db="EMBL/GenBank/DDBJ databases">
        <authorList>
            <person name="Chen W.-M."/>
        </authorList>
    </citation>
    <scope>NUCLEOTIDE SEQUENCE [LARGE SCALE GENOMIC DNA]</scope>
    <source>
        <strain evidence="9 10">CCP-6</strain>
    </source>
</reference>
<comment type="catalytic activity">
    <reaction evidence="5 6">
        <text>Exonucleolytic cleavage in either 5'- to 3'- or 3'- to 5'-direction to yield nucleoside 5'-phosphates.</text>
        <dbReference type="EC" id="3.1.11.6"/>
    </reaction>
</comment>
<dbReference type="NCBIfam" id="TIGR00237">
    <property type="entry name" value="xseA"/>
    <property type="match status" value="1"/>
</dbReference>
<keyword evidence="2 5" id="KW-0540">Nuclease</keyword>
<dbReference type="InterPro" id="IPR020579">
    <property type="entry name" value="Exonuc_VII_lsu_C"/>
</dbReference>
<name>A0A437M3D3_9PROT</name>
<dbReference type="OrthoDB" id="9802795at2"/>
<protein>
    <recommendedName>
        <fullName evidence="5">Exodeoxyribonuclease 7 large subunit</fullName>
        <ecNumber evidence="5">3.1.11.6</ecNumber>
    </recommendedName>
    <alternativeName>
        <fullName evidence="5">Exodeoxyribonuclease VII large subunit</fullName>
        <shortName evidence="5">Exonuclease VII large subunit</shortName>
    </alternativeName>
</protein>
<dbReference type="GO" id="GO:0005737">
    <property type="term" value="C:cytoplasm"/>
    <property type="evidence" value="ECO:0007669"/>
    <property type="project" value="UniProtKB-SubCell"/>
</dbReference>
<dbReference type="InterPro" id="IPR003753">
    <property type="entry name" value="Exonuc_VII_L"/>
</dbReference>
<evidence type="ECO:0000313" key="9">
    <source>
        <dbReference type="EMBL" id="RVT92043.1"/>
    </source>
</evidence>
<dbReference type="GO" id="GO:0003676">
    <property type="term" value="F:nucleic acid binding"/>
    <property type="evidence" value="ECO:0007669"/>
    <property type="project" value="InterPro"/>
</dbReference>
<keyword evidence="3 5" id="KW-0378">Hydrolase</keyword>
<comment type="similarity">
    <text evidence="5 6">Belongs to the XseA family.</text>
</comment>
<dbReference type="EC" id="3.1.11.6" evidence="5"/>
<evidence type="ECO:0000256" key="3">
    <source>
        <dbReference type="ARBA" id="ARBA00022801"/>
    </source>
</evidence>
<dbReference type="Pfam" id="PF02601">
    <property type="entry name" value="Exonuc_VII_L"/>
    <property type="match status" value="1"/>
</dbReference>
<organism evidence="9 10">
    <name type="scientific">Rhodovarius crocodyli</name>
    <dbReference type="NCBI Taxonomy" id="1979269"/>
    <lineage>
        <taxon>Bacteria</taxon>
        <taxon>Pseudomonadati</taxon>
        <taxon>Pseudomonadota</taxon>
        <taxon>Alphaproteobacteria</taxon>
        <taxon>Acetobacterales</taxon>
        <taxon>Roseomonadaceae</taxon>
        <taxon>Rhodovarius</taxon>
    </lineage>
</organism>
<dbReference type="InterPro" id="IPR025824">
    <property type="entry name" value="OB-fold_nuc-bd_dom"/>
</dbReference>
<dbReference type="GO" id="GO:0009318">
    <property type="term" value="C:exodeoxyribonuclease VII complex"/>
    <property type="evidence" value="ECO:0007669"/>
    <property type="project" value="UniProtKB-UniRule"/>
</dbReference>
<evidence type="ECO:0000256" key="4">
    <source>
        <dbReference type="ARBA" id="ARBA00022839"/>
    </source>
</evidence>
<evidence type="ECO:0000256" key="5">
    <source>
        <dbReference type="HAMAP-Rule" id="MF_00378"/>
    </source>
</evidence>
<dbReference type="RefSeq" id="WP_127789373.1">
    <property type="nucleotide sequence ID" value="NZ_SACL01000008.1"/>
</dbReference>